<evidence type="ECO:0000313" key="1">
    <source>
        <dbReference type="EMBL" id="GBM41699.1"/>
    </source>
</evidence>
<keyword evidence="2" id="KW-1185">Reference proteome</keyword>
<organism evidence="1 2">
    <name type="scientific">Araneus ventricosus</name>
    <name type="common">Orbweaver spider</name>
    <name type="synonym">Epeira ventricosa</name>
    <dbReference type="NCBI Taxonomy" id="182803"/>
    <lineage>
        <taxon>Eukaryota</taxon>
        <taxon>Metazoa</taxon>
        <taxon>Ecdysozoa</taxon>
        <taxon>Arthropoda</taxon>
        <taxon>Chelicerata</taxon>
        <taxon>Arachnida</taxon>
        <taxon>Araneae</taxon>
        <taxon>Araneomorphae</taxon>
        <taxon>Entelegynae</taxon>
        <taxon>Araneoidea</taxon>
        <taxon>Araneidae</taxon>
        <taxon>Araneus</taxon>
    </lineage>
</organism>
<name>A0A4Y2FMU6_ARAVE</name>
<reference evidence="1 2" key="1">
    <citation type="journal article" date="2019" name="Sci. Rep.">
        <title>Orb-weaving spider Araneus ventricosus genome elucidates the spidroin gene catalogue.</title>
        <authorList>
            <person name="Kono N."/>
            <person name="Nakamura H."/>
            <person name="Ohtoshi R."/>
            <person name="Moran D.A.P."/>
            <person name="Shinohara A."/>
            <person name="Yoshida Y."/>
            <person name="Fujiwara M."/>
            <person name="Mori M."/>
            <person name="Tomita M."/>
            <person name="Arakawa K."/>
        </authorList>
    </citation>
    <scope>NUCLEOTIDE SEQUENCE [LARGE SCALE GENOMIC DNA]</scope>
</reference>
<dbReference type="PANTHER" id="PTHR11439:SF483">
    <property type="entry name" value="PEPTIDE SYNTHASE GLIP-LIKE, PUTATIVE (AFU_ORTHOLOGUE AFUA_3G12920)-RELATED"/>
    <property type="match status" value="1"/>
</dbReference>
<dbReference type="EMBL" id="BGPR01000971">
    <property type="protein sequence ID" value="GBM41699.1"/>
    <property type="molecule type" value="Genomic_DNA"/>
</dbReference>
<dbReference type="Proteomes" id="UP000499080">
    <property type="component" value="Unassembled WGS sequence"/>
</dbReference>
<sequence>MDKEPILTAFCDADWANDKSDRKSTSGSVFKLGNCTIQWMSKHQNCVALPSTEAEYIYTAQVVIWLINLTKDLDLPQSLPVTIYEDNQSCIKLSQSDKHHSRTKHRDVKFHHIRHLRETGND</sequence>
<proteinExistence type="predicted"/>
<dbReference type="OrthoDB" id="1645289at2759"/>
<gene>
    <name evidence="1" type="primary">POLX_1649</name>
    <name evidence="1" type="ORF">AVEN_173104_1</name>
</gene>
<protein>
    <submittedName>
        <fullName evidence="1">Retrovirus-related Pol polyprotein from transposon TNT 1-94</fullName>
    </submittedName>
</protein>
<accession>A0A4Y2FMU6</accession>
<evidence type="ECO:0000313" key="2">
    <source>
        <dbReference type="Proteomes" id="UP000499080"/>
    </source>
</evidence>
<comment type="caution">
    <text evidence="1">The sequence shown here is derived from an EMBL/GenBank/DDBJ whole genome shotgun (WGS) entry which is preliminary data.</text>
</comment>
<dbReference type="AlphaFoldDB" id="A0A4Y2FMU6"/>
<dbReference type="PANTHER" id="PTHR11439">
    <property type="entry name" value="GAG-POL-RELATED RETROTRANSPOSON"/>
    <property type="match status" value="1"/>
</dbReference>
<dbReference type="CDD" id="cd09272">
    <property type="entry name" value="RNase_HI_RT_Ty1"/>
    <property type="match status" value="1"/>
</dbReference>